<evidence type="ECO:0000313" key="4">
    <source>
        <dbReference type="EMBL" id="GMF51097.1"/>
    </source>
</evidence>
<dbReference type="InterPro" id="IPR021109">
    <property type="entry name" value="Peptidase_aspartic_dom_sf"/>
</dbReference>
<dbReference type="InterPro" id="IPR001995">
    <property type="entry name" value="Peptidase_A2_cat"/>
</dbReference>
<dbReference type="GO" id="GO:0004190">
    <property type="term" value="F:aspartic-type endopeptidase activity"/>
    <property type="evidence" value="ECO:0007669"/>
    <property type="project" value="InterPro"/>
</dbReference>
<evidence type="ECO:0000259" key="3">
    <source>
        <dbReference type="PROSITE" id="PS50175"/>
    </source>
</evidence>
<accession>A0A9W7D4J0</accession>
<protein>
    <submittedName>
        <fullName evidence="4">Unnamed protein product</fullName>
    </submittedName>
</protein>
<proteinExistence type="predicted"/>
<feature type="compositionally biased region" description="Basic and acidic residues" evidence="2">
    <location>
        <begin position="8"/>
        <end position="18"/>
    </location>
</feature>
<feature type="region of interest" description="Disordered" evidence="2">
    <location>
        <begin position="413"/>
        <end position="478"/>
    </location>
</feature>
<name>A0A9W7D4J0_9STRA</name>
<evidence type="ECO:0000313" key="5">
    <source>
        <dbReference type="Proteomes" id="UP001165121"/>
    </source>
</evidence>
<sequence length="622" mass="67981">MVTHRSSNRADRLARDTEASNAQRGGKRASSGRLRRRFVPRDDSSDDDSGGDDYYRKEDAEYDDPTASDELARQVREVSEMERLNASLRLELETHRPLAQVNAFSGLHMRRSLEDSSSEDLEDRSTDDDQSGSDFTLTRITLTSMIVTSRPPTTLSVKLRQLGRTAGLRIAGVAETSLTEGSTVTPATKALTDVAVSMDRVQHAEELTILPTTVSSVRRFKLGSAPTETGLVPIGLPQLASPPVDADCVYAFVGESKWLKTHGREEVNEVNTMTIEKERNGSFGGGESDERRYDEWNGGSSEGLMSSVTKKPWHDNQPENVIKLLSGERLRWWSAQKFDKRVRMRALVQGAVNDARTRILLDTGANVSVISERFAKQLRMLEVRDHGRCMGVQGFTKGTMATTNEPSLKLSANAATSDRRNARVMGPENERIDTEGRRVSTRPPTAGTSDEHLGPPSHVPGASTSIAVDSQRGPTEDGRVEGEIYQRCLAAQPSAVERVSYTTPIKTLRRPSESSEGSESDGDGQTECATATTEPATVIEAEVAHQGERHPKSAAHSNWVSESSELTQLKLEGAYLTTATVSEGWGDHDASNVRCSGISQNLVKARSSFHLPHTPTNGGVPR</sequence>
<comment type="caution">
    <text evidence="4">The sequence shown here is derived from an EMBL/GenBank/DDBJ whole genome shotgun (WGS) entry which is preliminary data.</text>
</comment>
<dbReference type="OrthoDB" id="145683at2759"/>
<dbReference type="Pfam" id="PF13650">
    <property type="entry name" value="Asp_protease_2"/>
    <property type="match status" value="1"/>
</dbReference>
<feature type="region of interest" description="Disordered" evidence="2">
    <location>
        <begin position="114"/>
        <end position="133"/>
    </location>
</feature>
<dbReference type="AlphaFoldDB" id="A0A9W7D4J0"/>
<organism evidence="4 5">
    <name type="scientific">Phytophthora fragariaefolia</name>
    <dbReference type="NCBI Taxonomy" id="1490495"/>
    <lineage>
        <taxon>Eukaryota</taxon>
        <taxon>Sar</taxon>
        <taxon>Stramenopiles</taxon>
        <taxon>Oomycota</taxon>
        <taxon>Peronosporomycetes</taxon>
        <taxon>Peronosporales</taxon>
        <taxon>Peronosporaceae</taxon>
        <taxon>Phytophthora</taxon>
    </lineage>
</organism>
<feature type="compositionally biased region" description="Basic and acidic residues" evidence="2">
    <location>
        <begin position="428"/>
        <end position="438"/>
    </location>
</feature>
<evidence type="ECO:0000256" key="1">
    <source>
        <dbReference type="ARBA" id="ARBA00022801"/>
    </source>
</evidence>
<dbReference type="Proteomes" id="UP001165121">
    <property type="component" value="Unassembled WGS sequence"/>
</dbReference>
<dbReference type="CDD" id="cd00303">
    <property type="entry name" value="retropepsin_like"/>
    <property type="match status" value="1"/>
</dbReference>
<dbReference type="GO" id="GO:0006508">
    <property type="term" value="P:proteolysis"/>
    <property type="evidence" value="ECO:0007669"/>
    <property type="project" value="InterPro"/>
</dbReference>
<dbReference type="PROSITE" id="PS50175">
    <property type="entry name" value="ASP_PROT_RETROV"/>
    <property type="match status" value="1"/>
</dbReference>
<feature type="compositionally biased region" description="Acidic residues" evidence="2">
    <location>
        <begin position="116"/>
        <end position="131"/>
    </location>
</feature>
<feature type="region of interest" description="Disordered" evidence="2">
    <location>
        <begin position="1"/>
        <end position="68"/>
    </location>
</feature>
<dbReference type="SUPFAM" id="SSF50630">
    <property type="entry name" value="Acid proteases"/>
    <property type="match status" value="1"/>
</dbReference>
<feature type="region of interest" description="Disordered" evidence="2">
    <location>
        <begin position="501"/>
        <end position="530"/>
    </location>
</feature>
<reference evidence="4" key="1">
    <citation type="submission" date="2023-04" db="EMBL/GenBank/DDBJ databases">
        <title>Phytophthora fragariaefolia NBRC 109709.</title>
        <authorList>
            <person name="Ichikawa N."/>
            <person name="Sato H."/>
            <person name="Tonouchi N."/>
        </authorList>
    </citation>
    <scope>NUCLEOTIDE SEQUENCE</scope>
    <source>
        <strain evidence="4">NBRC 109709</strain>
    </source>
</reference>
<dbReference type="Gene3D" id="2.40.70.10">
    <property type="entry name" value="Acid Proteases"/>
    <property type="match status" value="1"/>
</dbReference>
<evidence type="ECO:0000256" key="2">
    <source>
        <dbReference type="SAM" id="MobiDB-lite"/>
    </source>
</evidence>
<keyword evidence="5" id="KW-1185">Reference proteome</keyword>
<keyword evidence="1" id="KW-0378">Hydrolase</keyword>
<gene>
    <name evidence="4" type="ORF">Pfra01_002056400</name>
</gene>
<feature type="region of interest" description="Disordered" evidence="2">
    <location>
        <begin position="278"/>
        <end position="301"/>
    </location>
</feature>
<feature type="domain" description="Peptidase A2" evidence="3">
    <location>
        <begin position="357"/>
        <end position="439"/>
    </location>
</feature>
<dbReference type="EMBL" id="BSXT01002814">
    <property type="protein sequence ID" value="GMF51097.1"/>
    <property type="molecule type" value="Genomic_DNA"/>
</dbReference>